<evidence type="ECO:0000259" key="2">
    <source>
        <dbReference type="SMART" id="SM00421"/>
    </source>
</evidence>
<dbReference type="InterPro" id="IPR027417">
    <property type="entry name" value="P-loop_NTPase"/>
</dbReference>
<dbReference type="InterPro" id="IPR041664">
    <property type="entry name" value="AAA_16"/>
</dbReference>
<dbReference type="STRING" id="183763.LP52_02455"/>
<dbReference type="AlphaFoldDB" id="A0A0C2JML9"/>
<dbReference type="GO" id="GO:0006355">
    <property type="term" value="P:regulation of DNA-templated transcription"/>
    <property type="evidence" value="ECO:0007669"/>
    <property type="project" value="InterPro"/>
</dbReference>
<name>A0A0C2JML9_9ACTN</name>
<organism evidence="3 4">
    <name type="scientific">Streptomonospora alba</name>
    <dbReference type="NCBI Taxonomy" id="183763"/>
    <lineage>
        <taxon>Bacteria</taxon>
        <taxon>Bacillati</taxon>
        <taxon>Actinomycetota</taxon>
        <taxon>Actinomycetes</taxon>
        <taxon>Streptosporangiales</taxon>
        <taxon>Nocardiopsidaceae</taxon>
        <taxon>Streptomonospora</taxon>
    </lineage>
</organism>
<comment type="caution">
    <text evidence="3">The sequence shown here is derived from an EMBL/GenBank/DDBJ whole genome shotgun (WGS) entry which is preliminary data.</text>
</comment>
<dbReference type="RefSeq" id="WP_040270393.1">
    <property type="nucleotide sequence ID" value="NZ_JROO01000005.1"/>
</dbReference>
<accession>A0A0C2JML9</accession>
<dbReference type="Gene3D" id="1.10.10.10">
    <property type="entry name" value="Winged helix-like DNA-binding domain superfamily/Winged helix DNA-binding domain"/>
    <property type="match status" value="1"/>
</dbReference>
<proteinExistence type="predicted"/>
<reference evidence="4" key="1">
    <citation type="journal article" date="2015" name="Chem. Biol.">
        <title>Structure, bioactivity, and resistance mechanism of streptomonomicin, an unusual lasso Peptide from an understudied halophilic actinomycete.</title>
        <authorList>
            <person name="Metelev M."/>
            <person name="Tietz J.I."/>
            <person name="Melby J.O."/>
            <person name="Blair P.M."/>
            <person name="Zhu L."/>
            <person name="Livnat I."/>
            <person name="Severinov K."/>
            <person name="Mitchell D.A."/>
        </authorList>
    </citation>
    <scope>NUCLEOTIDE SEQUENCE [LARGE SCALE GENOMIC DNA]</scope>
    <source>
        <strain evidence="4">YIM 90003</strain>
    </source>
</reference>
<evidence type="ECO:0000313" key="4">
    <source>
        <dbReference type="Proteomes" id="UP000031675"/>
    </source>
</evidence>
<dbReference type="EMBL" id="JROO01000005">
    <property type="protein sequence ID" value="KII00201.1"/>
    <property type="molecule type" value="Genomic_DNA"/>
</dbReference>
<dbReference type="Proteomes" id="UP000031675">
    <property type="component" value="Unassembled WGS sequence"/>
</dbReference>
<feature type="domain" description="HTH luxR-type" evidence="2">
    <location>
        <begin position="861"/>
        <end position="918"/>
    </location>
</feature>
<protein>
    <recommendedName>
        <fullName evidence="2">HTH luxR-type domain-containing protein</fullName>
    </recommendedName>
</protein>
<dbReference type="InterPro" id="IPR036388">
    <property type="entry name" value="WH-like_DNA-bd_sf"/>
</dbReference>
<dbReference type="Pfam" id="PF13191">
    <property type="entry name" value="AAA_16"/>
    <property type="match status" value="1"/>
</dbReference>
<evidence type="ECO:0000256" key="1">
    <source>
        <dbReference type="SAM" id="MobiDB-lite"/>
    </source>
</evidence>
<dbReference type="SUPFAM" id="SSF52540">
    <property type="entry name" value="P-loop containing nucleoside triphosphate hydrolases"/>
    <property type="match status" value="1"/>
</dbReference>
<dbReference type="SMART" id="SM00421">
    <property type="entry name" value="HTH_LUXR"/>
    <property type="match status" value="1"/>
</dbReference>
<sequence>MIDRWCSENGPAQSAREPFGRSAPADRVADIATSPEAASLALVTGPMGIGRSTVLAKVESELAARGVAALSLRVPRSERDRPYSLALRLHAELGALNRDRGAGYPAKAAVPTPGPDAGRRMVSELRSAIGASGRLTILIDDAQWADPGSRAVLLQTARALAGGPATLVCAFRPSPADPAEERGVLDRLRAAGLAEEVPVPPLRQSQVRALVARQLQADPSEALMAYLRRECRGRPAAVLAAVAGYQRSGAVRVFDRNAYLVSPDQPPLLPAELPSVTYLRQLGTPVWPVAKAMAVLHPLGPAAIGLVAVAADLDEDQVRDALSELYAEGVLRYGPGADRWRFRLPLLASALSACLGPYERRRSAQVAVSAVWADEAVADSGYLAEQLVAAGRFVDSRRASDELLATGAAAMLDDGYRSERWLRAAVELAGEPEQRARALLAHAAACCIHLRYADAVNSARTVLSDYADAVPPEALIEIEMIYVISLGGTFDTEALTEICDGGWRSLPGGEGHRLVARCAALCHLDRWRDAHELVEAGRDVWSRDIDMVAALGQLVSESTGAYLGRTEAFDRAVAAPSRWPLWEKGMRHRFERLAHLARTLLLFGERDRTDRMLAAHEPPTGYWPVPDRVVLNSQAGHWAPALDLVRLSLATGLTVGDLPSHTLMWRETSIILGARGQLTRAREAIERAQSAQSLMLHLLAVPDAYLSRALGAPERVGRIVADALAYADERGLIVGTDELWLMTALSEADEGDPVVAQRYVEETEKVAGLLGTSRAELCHLTATAVVHRDRAAAAEAVRFARRRALPLESADTIGVLVRHGLADASLLHEAYAVYGDLGALLRRAQARILMREHGVAMPRRAEIIAENERLLATLVTEGLTNRELAVVLGDSEKSVESRLSRLFKRTGYRSRAELASAMLAGEYL</sequence>
<dbReference type="SUPFAM" id="SSF46894">
    <property type="entry name" value="C-terminal effector domain of the bipartite response regulators"/>
    <property type="match status" value="1"/>
</dbReference>
<dbReference type="InterPro" id="IPR016032">
    <property type="entry name" value="Sig_transdc_resp-reg_C-effctor"/>
</dbReference>
<feature type="region of interest" description="Disordered" evidence="1">
    <location>
        <begin position="1"/>
        <end position="23"/>
    </location>
</feature>
<keyword evidence="4" id="KW-1185">Reference proteome</keyword>
<dbReference type="InterPro" id="IPR000792">
    <property type="entry name" value="Tscrpt_reg_LuxR_C"/>
</dbReference>
<dbReference type="GO" id="GO:0003677">
    <property type="term" value="F:DNA binding"/>
    <property type="evidence" value="ECO:0007669"/>
    <property type="project" value="InterPro"/>
</dbReference>
<gene>
    <name evidence="3" type="ORF">LP52_02455</name>
</gene>
<evidence type="ECO:0000313" key="3">
    <source>
        <dbReference type="EMBL" id="KII00201.1"/>
    </source>
</evidence>